<dbReference type="AlphaFoldDB" id="A0A0B9H254"/>
<proteinExistence type="inferred from homology"/>
<keyword evidence="5 9" id="KW-0812">Transmembrane</keyword>
<evidence type="ECO:0000256" key="6">
    <source>
        <dbReference type="ARBA" id="ARBA00022989"/>
    </source>
</evidence>
<evidence type="ECO:0000256" key="4">
    <source>
        <dbReference type="ARBA" id="ARBA00022519"/>
    </source>
</evidence>
<keyword evidence="2 9" id="KW-0813">Transport</keyword>
<feature type="transmembrane region" description="Helical" evidence="9">
    <location>
        <begin position="85"/>
        <end position="108"/>
    </location>
</feature>
<keyword evidence="7 9" id="KW-0472">Membrane</keyword>
<comment type="similarity">
    <text evidence="8 9">Belongs to the TRAP transporter small permease family.</text>
</comment>
<dbReference type="GO" id="GO:0005886">
    <property type="term" value="C:plasma membrane"/>
    <property type="evidence" value="ECO:0007669"/>
    <property type="project" value="UniProtKB-SubCell"/>
</dbReference>
<comment type="subcellular location">
    <subcellularLocation>
        <location evidence="1 9">Cell inner membrane</location>
        <topology evidence="1 9">Multi-pass membrane protein</topology>
    </subcellularLocation>
</comment>
<dbReference type="GO" id="GO:0015740">
    <property type="term" value="P:C4-dicarboxylate transport"/>
    <property type="evidence" value="ECO:0007669"/>
    <property type="project" value="TreeGrafter"/>
</dbReference>
<keyword evidence="4 9" id="KW-0997">Cell inner membrane</keyword>
<feature type="transmembrane region" description="Helical" evidence="9">
    <location>
        <begin position="128"/>
        <end position="146"/>
    </location>
</feature>
<comment type="subunit">
    <text evidence="9">The complex comprises the extracytoplasmic solute receptor protein and the two transmembrane proteins.</text>
</comment>
<feature type="transmembrane region" description="Helical" evidence="9">
    <location>
        <begin position="47"/>
        <end position="64"/>
    </location>
</feature>
<accession>A0A0B9H254</accession>
<evidence type="ECO:0000256" key="9">
    <source>
        <dbReference type="RuleBase" id="RU369079"/>
    </source>
</evidence>
<feature type="transmembrane region" description="Helical" evidence="9">
    <location>
        <begin position="12"/>
        <end position="32"/>
    </location>
</feature>
<evidence type="ECO:0000256" key="8">
    <source>
        <dbReference type="ARBA" id="ARBA00038436"/>
    </source>
</evidence>
<dbReference type="InterPro" id="IPR007387">
    <property type="entry name" value="TRAP_DctQ"/>
</dbReference>
<evidence type="ECO:0000256" key="3">
    <source>
        <dbReference type="ARBA" id="ARBA00022475"/>
    </source>
</evidence>
<keyword evidence="6 9" id="KW-1133">Transmembrane helix</keyword>
<evidence type="ECO:0000256" key="1">
    <source>
        <dbReference type="ARBA" id="ARBA00004429"/>
    </source>
</evidence>
<feature type="domain" description="Tripartite ATP-independent periplasmic transporters DctQ component" evidence="10">
    <location>
        <begin position="23"/>
        <end position="150"/>
    </location>
</feature>
<dbReference type="Pfam" id="PF04290">
    <property type="entry name" value="DctQ"/>
    <property type="match status" value="1"/>
</dbReference>
<sequence length="167" mass="19255">MTFLKKWVDKLLSLFLITIVGTMTVLVTYQVASRYLFNSPSAVSEVLSRYLFIWLILFGSAYVFGLREHMAISFIKDKFSKKFRLLIEMFIELVTVSFAYTIMIIGGYNSAVRQMWQLDSALQIPMGVIYSAIPIAGGLMFFYFIYNELNLINQLRALNRQSSHSEV</sequence>
<dbReference type="Proteomes" id="UP000031278">
    <property type="component" value="Unassembled WGS sequence"/>
</dbReference>
<gene>
    <name evidence="11" type="ORF">RJ45_03345</name>
</gene>
<reference evidence="11 12" key="1">
    <citation type="submission" date="2014-12" db="EMBL/GenBank/DDBJ databases">
        <title>Genome sequencing of Photobacterium gaetbulicola AD005a.</title>
        <authorList>
            <person name="Adrian T.G.S."/>
            <person name="Chan K.G."/>
        </authorList>
    </citation>
    <scope>NUCLEOTIDE SEQUENCE [LARGE SCALE GENOMIC DNA]</scope>
    <source>
        <strain evidence="11 12">AD005a</strain>
    </source>
</reference>
<keyword evidence="3" id="KW-1003">Cell membrane</keyword>
<dbReference type="PANTHER" id="PTHR35011">
    <property type="entry name" value="2,3-DIKETO-L-GULONATE TRAP TRANSPORTER SMALL PERMEASE PROTEIN YIAM"/>
    <property type="match status" value="1"/>
</dbReference>
<evidence type="ECO:0000313" key="11">
    <source>
        <dbReference type="EMBL" id="KHT65026.1"/>
    </source>
</evidence>
<dbReference type="GO" id="GO:0022857">
    <property type="term" value="F:transmembrane transporter activity"/>
    <property type="evidence" value="ECO:0007669"/>
    <property type="project" value="UniProtKB-UniRule"/>
</dbReference>
<dbReference type="PANTHER" id="PTHR35011:SF2">
    <property type="entry name" value="2,3-DIKETO-L-GULONATE TRAP TRANSPORTER SMALL PERMEASE PROTEIN YIAM"/>
    <property type="match status" value="1"/>
</dbReference>
<evidence type="ECO:0000256" key="5">
    <source>
        <dbReference type="ARBA" id="ARBA00022692"/>
    </source>
</evidence>
<dbReference type="EMBL" id="JWLZ01000028">
    <property type="protein sequence ID" value="KHT65026.1"/>
    <property type="molecule type" value="Genomic_DNA"/>
</dbReference>
<protein>
    <recommendedName>
        <fullName evidence="9">TRAP transporter small permease protein</fullName>
    </recommendedName>
</protein>
<comment type="function">
    <text evidence="9">Part of the tripartite ATP-independent periplasmic (TRAP) transport system.</text>
</comment>
<dbReference type="InterPro" id="IPR055348">
    <property type="entry name" value="DctQ"/>
</dbReference>
<comment type="caution">
    <text evidence="11">The sequence shown here is derived from an EMBL/GenBank/DDBJ whole genome shotgun (WGS) entry which is preliminary data.</text>
</comment>
<name>A0A0B9H254_9GAMM</name>
<organism evidence="11 12">
    <name type="scientific">Photobacterium gaetbulicola</name>
    <dbReference type="NCBI Taxonomy" id="1295392"/>
    <lineage>
        <taxon>Bacteria</taxon>
        <taxon>Pseudomonadati</taxon>
        <taxon>Pseudomonadota</taxon>
        <taxon>Gammaproteobacteria</taxon>
        <taxon>Vibrionales</taxon>
        <taxon>Vibrionaceae</taxon>
        <taxon>Photobacterium</taxon>
    </lineage>
</organism>
<evidence type="ECO:0000256" key="7">
    <source>
        <dbReference type="ARBA" id="ARBA00023136"/>
    </source>
</evidence>
<evidence type="ECO:0000259" key="10">
    <source>
        <dbReference type="Pfam" id="PF04290"/>
    </source>
</evidence>
<evidence type="ECO:0000256" key="2">
    <source>
        <dbReference type="ARBA" id="ARBA00022448"/>
    </source>
</evidence>
<evidence type="ECO:0000313" key="12">
    <source>
        <dbReference type="Proteomes" id="UP000031278"/>
    </source>
</evidence>